<dbReference type="AlphaFoldDB" id="A0AAV2ZFH5"/>
<evidence type="ECO:0000313" key="1">
    <source>
        <dbReference type="EMBL" id="DBA03828.1"/>
    </source>
</evidence>
<comment type="caution">
    <text evidence="1">The sequence shown here is derived from an EMBL/GenBank/DDBJ whole genome shotgun (WGS) entry which is preliminary data.</text>
</comment>
<dbReference type="EMBL" id="DAKRPA010000015">
    <property type="protein sequence ID" value="DBA03828.1"/>
    <property type="molecule type" value="Genomic_DNA"/>
</dbReference>
<reference evidence="1" key="2">
    <citation type="journal article" date="2023" name="Microbiol Resour">
        <title>Decontamination and Annotation of the Draft Genome Sequence of the Oomycete Lagenidium giganteum ARSEF 373.</title>
        <authorList>
            <person name="Morgan W.R."/>
            <person name="Tartar A."/>
        </authorList>
    </citation>
    <scope>NUCLEOTIDE SEQUENCE</scope>
    <source>
        <strain evidence="1">ARSEF 373</strain>
    </source>
</reference>
<protein>
    <submittedName>
        <fullName evidence="1">Uncharacterized protein</fullName>
    </submittedName>
</protein>
<proteinExistence type="predicted"/>
<sequence>MQVIKAVQLYYEMFAHGYDSDMLGSERILQYAHSAVEPDVICPDHKGLANLIGQWEVYTRCHGSLTLVLHEIKLVDIDDRFVSVRQRGEFRLGITETTLQKLFPAFYANVLRQSNGTDVIASLIGKEYVMEFVQVMHFVMLTYRRAWRQANRQVEEYRGHSRWGQKDRKKNCAVRRRVLTVDRKRKEELHASIVALQDTIVTMERTQLLADSAHVNARSDRSTLVIKAVQLYYEMFAYGYDSDTVGSERIRQYARSAIDPDVICPDHKGLENLLSQWELYTRCHGHFIVRLAEVKLVDDGDDLVSVRQRGEFRLGITETTLQKLFPAFYAYVQKQPNGADILATLVGKEYVIEFVQVMHYNMLLTNRRAWRQANRQVEEYRGHSCWGRKDRKKNCAVKRQVLTVNRKRKELHASIAALQEAIVTMERTQLLADSARVNARSDRSTLVIKAVQLYYEMFAHGYDSDTVGSERIRQYARSAIDPDVICPDLKGLSNLLGQWELYTQYHGHIVVKLTEVKLVDDEDEIVSVRQRGETRLAITETTLQTLYPTFYTNLQKQPNGGDILAGLVGKEYVLQFDQVLHYNSQCRLLAFEARTQIASGLLEVVQDPFTAIRLTNAALLTRQGNWRLPDQDQVHDALYTLPKSLL</sequence>
<reference evidence="1" key="1">
    <citation type="submission" date="2022-11" db="EMBL/GenBank/DDBJ databases">
        <authorList>
            <person name="Morgan W.R."/>
            <person name="Tartar A."/>
        </authorList>
    </citation>
    <scope>NUCLEOTIDE SEQUENCE</scope>
    <source>
        <strain evidence="1">ARSEF 373</strain>
    </source>
</reference>
<gene>
    <name evidence="1" type="ORF">N0F65_005718</name>
</gene>
<keyword evidence="2" id="KW-1185">Reference proteome</keyword>
<evidence type="ECO:0000313" key="2">
    <source>
        <dbReference type="Proteomes" id="UP001146120"/>
    </source>
</evidence>
<name>A0AAV2ZFH5_9STRA</name>
<accession>A0AAV2ZFH5</accession>
<dbReference type="Proteomes" id="UP001146120">
    <property type="component" value="Unassembled WGS sequence"/>
</dbReference>
<organism evidence="1 2">
    <name type="scientific">Lagenidium giganteum</name>
    <dbReference type="NCBI Taxonomy" id="4803"/>
    <lineage>
        <taxon>Eukaryota</taxon>
        <taxon>Sar</taxon>
        <taxon>Stramenopiles</taxon>
        <taxon>Oomycota</taxon>
        <taxon>Peronosporomycetes</taxon>
        <taxon>Pythiales</taxon>
        <taxon>Pythiaceae</taxon>
    </lineage>
</organism>